<gene>
    <name evidence="1" type="ORF">V2W30_01245</name>
</gene>
<reference evidence="1" key="1">
    <citation type="journal article" date="2025" name="Int. J. Syst. Evol. Microbiol.">
        <title>Streptomyces citrinus sp. nov., with yellow diffusible pigment.</title>
        <authorList>
            <person name="He Y."/>
            <person name="Yang E."/>
            <person name="Xu J."/>
            <person name="Sun Y."/>
            <person name="Sun L."/>
        </authorList>
    </citation>
    <scope>NUCLEOTIDE SEQUENCE</scope>
    <source>
        <strain evidence="1">Q6</strain>
    </source>
</reference>
<name>A0ACD5A4K3_9ACTN</name>
<dbReference type="EMBL" id="CP146022">
    <property type="protein sequence ID" value="WWQ62126.1"/>
    <property type="molecule type" value="Genomic_DNA"/>
</dbReference>
<organism evidence="1 2">
    <name type="scientific">Streptomyces citrinus</name>
    <dbReference type="NCBI Taxonomy" id="3118173"/>
    <lineage>
        <taxon>Bacteria</taxon>
        <taxon>Bacillati</taxon>
        <taxon>Actinomycetota</taxon>
        <taxon>Actinomycetes</taxon>
        <taxon>Kitasatosporales</taxon>
        <taxon>Streptomycetaceae</taxon>
        <taxon>Streptomyces</taxon>
    </lineage>
</organism>
<keyword evidence="2" id="KW-1185">Reference proteome</keyword>
<protein>
    <submittedName>
        <fullName evidence="1">SsgA family sporulation/cell division regulator</fullName>
    </submittedName>
</protein>
<proteinExistence type="predicted"/>
<sequence>MKKCRLSLHITHWVFADVALTRTCELSYDGTDPLAITMTFDTCRERPVRWILSRELLAEGLVDPVGEGDVRIWPVHDRDGGLTSFRVRLGNTRTALMEFDAEPVVNWLARTYRMVPRGTELNGVDWDELVQPVD</sequence>
<evidence type="ECO:0000313" key="2">
    <source>
        <dbReference type="Proteomes" id="UP001432251"/>
    </source>
</evidence>
<evidence type="ECO:0000313" key="1">
    <source>
        <dbReference type="EMBL" id="WWQ62126.1"/>
    </source>
</evidence>
<accession>A0ACD5A4K3</accession>
<dbReference type="Proteomes" id="UP001432251">
    <property type="component" value="Chromosome"/>
</dbReference>